<sequence length="697" mass="76734">MEQSPLTHQPRPEVFQPKIVQLYDELLGHPDDVPDEGFWVEFFLLRPDHRALRQRIDALTAGDLLALEVQTRQLFSHAVNILYTVKVPAGTPSHSHHDRLSSVSARPEATTATVENTLATLATFLSAALAKRYNNPSADVIDLLAGLDRVDAVLSDFVAALDQILRWGPTETMRSRAVEVILAVTAGAYQTTVLTYFIQRDLFQAIMKIILNSTDAVAPAFTLIGLLANYNKFEFQNPYQLRLGDFVNEETIKRTLWGAGDTCQLLREQYINIQDDSPEGGWLLEKAWGMLGLGGASSSSKAPAKPVYDAETAQKMLAELPGNEAPLLLAVYDFTHANKLFSFNLVNLGSRPKGSDTEDKATTTTTLDRNEPPIASIISLASYLLQNAYRSPRATLYTHLSLMIFRLLVEDPTLCKRLCSSEDGNKVAVRLCRQRAPHLPVVKSPRPLAASILDAMVDGITHNLRKRLDVGLYTQCLGIMLRLVAHLSRTRTRLPYSHWPELFRALLSLVRFLTTYATDLRGPAGADNPQHLDTLVDHVVNLLALSLSAGEAFLPTPAAYDDLFYKVVETGDMLEKFKAIYRIGGNSSSSSGAGAGSRADNRAMNSIDTLLSVNAHYKQLLGEGAKGGKGGRVDKSSLTLTSMQVAEVIKQGYETLSIQAAEGLDGWDKYREADERTLLKKVARTAVADVKLYIAEK</sequence>
<evidence type="ECO:0000256" key="4">
    <source>
        <dbReference type="ARBA" id="ARBA00023136"/>
    </source>
</evidence>
<dbReference type="OMA" id="YEATHLN"/>
<dbReference type="PANTHER" id="PTHR13608">
    <property type="entry name" value="ARMADILLO-LIKE HELICAL DOMAIN-CONTAINING PROTEIN 3"/>
    <property type="match status" value="1"/>
</dbReference>
<dbReference type="VEuPathDB" id="FungiDB:F503_07179"/>
<keyword evidence="2" id="KW-0812">Transmembrane</keyword>
<dbReference type="InterPro" id="IPR039868">
    <property type="entry name" value="ARMD3-like"/>
</dbReference>
<dbReference type="AlphaFoldDB" id="S3CRZ1"/>
<dbReference type="Proteomes" id="UP000016923">
    <property type="component" value="Unassembled WGS sequence"/>
</dbReference>
<reference evidence="6 7" key="1">
    <citation type="journal article" date="2013" name="BMC Genomics">
        <title>The genome and transcriptome of the pine saprophyte Ophiostoma piceae, and a comparison with the bark beetle-associated pine pathogen Grosmannia clavigera.</title>
        <authorList>
            <person name="Haridas S."/>
            <person name="Wang Y."/>
            <person name="Lim L."/>
            <person name="Massoumi Alamouti S."/>
            <person name="Jackman S."/>
            <person name="Docking R."/>
            <person name="Robertson G."/>
            <person name="Birol I."/>
            <person name="Bohlmann J."/>
            <person name="Breuil C."/>
        </authorList>
    </citation>
    <scope>NUCLEOTIDE SEQUENCE [LARGE SCALE GENOMIC DNA]</scope>
    <source>
        <strain evidence="6 7">UAMH 11346</strain>
    </source>
</reference>
<dbReference type="eggNOG" id="KOG4654">
    <property type="taxonomic scope" value="Eukaryota"/>
</dbReference>
<dbReference type="EMBL" id="KE148147">
    <property type="protein sequence ID" value="EPE09403.1"/>
    <property type="molecule type" value="Genomic_DNA"/>
</dbReference>
<keyword evidence="4" id="KW-0472">Membrane</keyword>
<dbReference type="InterPro" id="IPR013636">
    <property type="entry name" value="ARMH3_C"/>
</dbReference>
<dbReference type="GO" id="GO:0005829">
    <property type="term" value="C:cytosol"/>
    <property type="evidence" value="ECO:0007669"/>
    <property type="project" value="TreeGrafter"/>
</dbReference>
<evidence type="ECO:0000313" key="7">
    <source>
        <dbReference type="Proteomes" id="UP000016923"/>
    </source>
</evidence>
<evidence type="ECO:0000259" key="5">
    <source>
        <dbReference type="SMART" id="SM01158"/>
    </source>
</evidence>
<gene>
    <name evidence="6" type="ORF">F503_07179</name>
</gene>
<dbReference type="GO" id="GO:0016020">
    <property type="term" value="C:membrane"/>
    <property type="evidence" value="ECO:0007669"/>
    <property type="project" value="UniProtKB-SubCell"/>
</dbReference>
<dbReference type="HOGENOM" id="CLU_029861_1_1_1"/>
<evidence type="ECO:0000313" key="6">
    <source>
        <dbReference type="EMBL" id="EPE09403.1"/>
    </source>
</evidence>
<dbReference type="Pfam" id="PF08427">
    <property type="entry name" value="ARMH3_C"/>
    <property type="match status" value="1"/>
</dbReference>
<evidence type="ECO:0000256" key="1">
    <source>
        <dbReference type="ARBA" id="ARBA00004370"/>
    </source>
</evidence>
<keyword evidence="7" id="KW-1185">Reference proteome</keyword>
<dbReference type="PANTHER" id="PTHR13608:SF3">
    <property type="entry name" value="ARMADILLO-LIKE HELICAL DOMAIN-CONTAINING PROTEIN 3"/>
    <property type="match status" value="1"/>
</dbReference>
<proteinExistence type="predicted"/>
<accession>S3CRZ1</accession>
<comment type="subcellular location">
    <subcellularLocation>
        <location evidence="1">Membrane</location>
    </subcellularLocation>
</comment>
<protein>
    <recommendedName>
        <fullName evidence="5">Armadillo-like helical domain-containing protein</fullName>
    </recommendedName>
</protein>
<organism evidence="6 7">
    <name type="scientific">Ophiostoma piceae (strain UAMH 11346)</name>
    <name type="common">Sap stain fungus</name>
    <dbReference type="NCBI Taxonomy" id="1262450"/>
    <lineage>
        <taxon>Eukaryota</taxon>
        <taxon>Fungi</taxon>
        <taxon>Dikarya</taxon>
        <taxon>Ascomycota</taxon>
        <taxon>Pezizomycotina</taxon>
        <taxon>Sordariomycetes</taxon>
        <taxon>Sordariomycetidae</taxon>
        <taxon>Ophiostomatales</taxon>
        <taxon>Ophiostomataceae</taxon>
        <taxon>Ophiostoma</taxon>
    </lineage>
</organism>
<evidence type="ECO:0000256" key="3">
    <source>
        <dbReference type="ARBA" id="ARBA00022989"/>
    </source>
</evidence>
<feature type="domain" description="Armadillo-like helical" evidence="5">
    <location>
        <begin position="440"/>
        <end position="694"/>
    </location>
</feature>
<keyword evidence="3" id="KW-1133">Transmembrane helix</keyword>
<evidence type="ECO:0000256" key="2">
    <source>
        <dbReference type="ARBA" id="ARBA00022692"/>
    </source>
</evidence>
<dbReference type="OrthoDB" id="2012278at2759"/>
<name>S3CRZ1_OPHP1</name>
<dbReference type="SMART" id="SM01158">
    <property type="entry name" value="DUF1741"/>
    <property type="match status" value="1"/>
</dbReference>